<sequence length="124" mass="12371">MVNVIATKQAQADSFKARGSYLGVATGNPGTTTTPANELSGAGPEGTYSRSQATTASGTDGTVTYGNVQVHAPATGTAYNATHVILCSGASGNNMIDWAPLSPAQPVGPLGGVLTITGVKFTQT</sequence>
<comment type="caution">
    <text evidence="2">The sequence shown here is derived from an EMBL/GenBank/DDBJ whole genome shotgun (WGS) entry which is preliminary data.</text>
</comment>
<dbReference type="EMBL" id="VIGV01000003">
    <property type="protein sequence ID" value="TWS24411.1"/>
    <property type="molecule type" value="Genomic_DNA"/>
</dbReference>
<gene>
    <name evidence="2" type="ORF">FK268_12540</name>
</gene>
<dbReference type="AlphaFoldDB" id="A0A5C5RQH9"/>
<name>A0A5C5RQH9_9ACTN</name>
<evidence type="ECO:0000313" key="3">
    <source>
        <dbReference type="Proteomes" id="UP000319792"/>
    </source>
</evidence>
<dbReference type="RefSeq" id="WP_146434423.1">
    <property type="nucleotide sequence ID" value="NZ_VIGV01000003.1"/>
</dbReference>
<reference evidence="2 3" key="2">
    <citation type="submission" date="2019-08" db="EMBL/GenBank/DDBJ databases">
        <title>Tsukamurella conjunctivitidis sp. nov., Tsukamurella assacharolytica sp. nov. and Tsukamurella sputae sp. nov. isolated from patients with conjunctivitis, bacteraemia (lymphoma) and respiratory infection (sputum) in Hong Kong.</title>
        <authorList>
            <person name="Fok K.M.N."/>
            <person name="Fong J.Y.H."/>
        </authorList>
    </citation>
    <scope>NUCLEOTIDE SEQUENCE [LARGE SCALE GENOMIC DNA]</scope>
    <source>
        <strain evidence="2 3">HKU70</strain>
    </source>
</reference>
<organism evidence="2 3">
    <name type="scientific">Tsukamurella sputi</name>
    <dbReference type="NCBI Taxonomy" id="2591848"/>
    <lineage>
        <taxon>Bacteria</taxon>
        <taxon>Bacillati</taxon>
        <taxon>Actinomycetota</taxon>
        <taxon>Actinomycetes</taxon>
        <taxon>Mycobacteriales</taxon>
        <taxon>Tsukamurellaceae</taxon>
        <taxon>Tsukamurella</taxon>
    </lineage>
</organism>
<evidence type="ECO:0000256" key="1">
    <source>
        <dbReference type="SAM" id="MobiDB-lite"/>
    </source>
</evidence>
<keyword evidence="3" id="KW-1185">Reference proteome</keyword>
<dbReference type="InterPro" id="IPR056908">
    <property type="entry name" value="Gp80-like"/>
</dbReference>
<feature type="compositionally biased region" description="Low complexity" evidence="1">
    <location>
        <begin position="26"/>
        <end position="37"/>
    </location>
</feature>
<dbReference type="Proteomes" id="UP000319792">
    <property type="component" value="Unassembled WGS sequence"/>
</dbReference>
<reference evidence="2 3" key="1">
    <citation type="submission" date="2019-06" db="EMBL/GenBank/DDBJ databases">
        <authorList>
            <person name="Teng J.L.L."/>
            <person name="Lee H.H."/>
            <person name="Lau S.K.P."/>
            <person name="Woo P.C.Y."/>
        </authorList>
    </citation>
    <scope>NUCLEOTIDE SEQUENCE [LARGE SCALE GENOMIC DNA]</scope>
    <source>
        <strain evidence="2 3">HKU70</strain>
    </source>
</reference>
<dbReference type="Pfam" id="PF23140">
    <property type="entry name" value="Gp80"/>
    <property type="match status" value="1"/>
</dbReference>
<accession>A0A5C5RQH9</accession>
<protein>
    <submittedName>
        <fullName evidence="2">Uncharacterized protein</fullName>
    </submittedName>
</protein>
<dbReference type="OrthoDB" id="4556155at2"/>
<evidence type="ECO:0000313" key="2">
    <source>
        <dbReference type="EMBL" id="TWS24411.1"/>
    </source>
</evidence>
<proteinExistence type="predicted"/>
<feature type="compositionally biased region" description="Polar residues" evidence="1">
    <location>
        <begin position="48"/>
        <end position="60"/>
    </location>
</feature>
<feature type="region of interest" description="Disordered" evidence="1">
    <location>
        <begin position="26"/>
        <end position="60"/>
    </location>
</feature>